<feature type="compositionally biased region" description="Gly residues" evidence="1">
    <location>
        <begin position="186"/>
        <end position="195"/>
    </location>
</feature>
<reference evidence="2" key="1">
    <citation type="submission" date="2025-05" db="UniProtKB">
        <authorList>
            <consortium name="RefSeq"/>
        </authorList>
    </citation>
    <scope>NUCLEOTIDE SEQUENCE [LARGE SCALE GENOMIC DNA]</scope>
</reference>
<dbReference type="GeneID" id="103123835"/>
<sequence length="246" mass="25380">MSLSRLQNLMAETEQLMPGTSLQKPPEHHLDSQVKVQQTSTPINHLPGAEDGDWRKYVNTRRRASERTHQSEPGAMGAGSALVGGARTRSGPGGWRRSLSVWSSGWSCGWRRRLKPTARRSSCLLGGGGSPSAAAVVVPVFVPRPGSPPSASPSGPGSARRRASAGRSRVPDAALGSRGADAAAGPGCGARAGGGGRRRPGGMRWGTAAGRSASGCSARKRGGCSGRAAAEGDFLFGILFTYTPTP</sequence>
<organism evidence="2 3">
    <name type="scientific">Erinaceus europaeus</name>
    <name type="common">Western European hedgehog</name>
    <dbReference type="NCBI Taxonomy" id="9365"/>
    <lineage>
        <taxon>Eukaryota</taxon>
        <taxon>Metazoa</taxon>
        <taxon>Chordata</taxon>
        <taxon>Craniata</taxon>
        <taxon>Vertebrata</taxon>
        <taxon>Euteleostomi</taxon>
        <taxon>Mammalia</taxon>
        <taxon>Eutheria</taxon>
        <taxon>Laurasiatheria</taxon>
        <taxon>Eulipotyphla</taxon>
        <taxon>Erinaceidae</taxon>
        <taxon>Erinaceinae</taxon>
        <taxon>Erinaceus</taxon>
    </lineage>
</organism>
<feature type="region of interest" description="Disordered" evidence="1">
    <location>
        <begin position="61"/>
        <end position="96"/>
    </location>
</feature>
<feature type="compositionally biased region" description="Low complexity" evidence="1">
    <location>
        <begin position="205"/>
        <end position="217"/>
    </location>
</feature>
<accession>A0ABM3X067</accession>
<name>A0ABM3X067_ERIEU</name>
<proteinExistence type="predicted"/>
<dbReference type="RefSeq" id="XP_060042228.1">
    <property type="nucleotide sequence ID" value="XM_060186245.1"/>
</dbReference>
<dbReference type="Proteomes" id="UP001652624">
    <property type="component" value="Chromosome 2"/>
</dbReference>
<feature type="region of interest" description="Disordered" evidence="1">
    <location>
        <begin position="146"/>
        <end position="223"/>
    </location>
</feature>
<evidence type="ECO:0000256" key="1">
    <source>
        <dbReference type="SAM" id="MobiDB-lite"/>
    </source>
</evidence>
<protein>
    <submittedName>
        <fullName evidence="3">AP-1 complex-associated regulatory protein isoform X4</fullName>
    </submittedName>
</protein>
<feature type="compositionally biased region" description="Low complexity" evidence="1">
    <location>
        <begin position="165"/>
        <end position="185"/>
    </location>
</feature>
<gene>
    <name evidence="3" type="primary">AP1AR</name>
</gene>
<reference evidence="3" key="2">
    <citation type="submission" date="2025-08" db="UniProtKB">
        <authorList>
            <consortium name="RefSeq"/>
        </authorList>
    </citation>
    <scope>IDENTIFICATION</scope>
</reference>
<evidence type="ECO:0000313" key="2">
    <source>
        <dbReference type="Proteomes" id="UP001652624"/>
    </source>
</evidence>
<evidence type="ECO:0000313" key="3">
    <source>
        <dbReference type="RefSeq" id="XP_060042228.1"/>
    </source>
</evidence>
<keyword evidence="2" id="KW-1185">Reference proteome</keyword>